<dbReference type="NCBIfam" id="TIGR03353">
    <property type="entry name" value="VI_chp_4"/>
    <property type="match status" value="1"/>
</dbReference>
<proteinExistence type="predicted"/>
<dbReference type="EMBL" id="NJCX01000014">
    <property type="protein sequence ID" value="PHM73091.1"/>
    <property type="molecule type" value="Genomic_DNA"/>
</dbReference>
<protein>
    <submittedName>
        <fullName evidence="1">Uncharacterized protein</fullName>
    </submittedName>
</protein>
<name>A0A2D0LBM4_9GAMM</name>
<evidence type="ECO:0000313" key="1">
    <source>
        <dbReference type="EMBL" id="PHM73091.1"/>
    </source>
</evidence>
<dbReference type="Pfam" id="PF05936">
    <property type="entry name" value="T6SS_VasE"/>
    <property type="match status" value="1"/>
</dbReference>
<accession>A0A2D0LBM4</accession>
<dbReference type="PANTHER" id="PTHR35566:SF1">
    <property type="entry name" value="TYPE VI SECRETION SYSTEM BASEPLATE COMPONENT TSSK1"/>
    <property type="match status" value="1"/>
</dbReference>
<dbReference type="InterPro" id="IPR010263">
    <property type="entry name" value="T6SS_TssK"/>
</dbReference>
<comment type="caution">
    <text evidence="1">The sequence shown here is derived from an EMBL/GenBank/DDBJ whole genome shotgun (WGS) entry which is preliminary data.</text>
</comment>
<sequence>MPGKNRVIWHEGLFIKPQHFQQQQKHIDYLAHSLVSILTPYAHGFISLSINDDLLKLGRVGITEASGIMPDGTVFSAPSQDLLPKPLDIQNTNGVKSKEIYLALPMSSDTILEVADPEAETQGTVRYRKLPTNIRDLHTKGGDATILELAQLTPVLMQGSEDMSAYTAIPLCRIKEKQKDGNIILDDEFIPTCLSIFVADKLKRFMVEIDGLLTERSRTLSKRIGSPGQQGVADVAEFMMLQLLNRVQPLFNHYAKQTVLHPLHLYTELLQTCGELRTFTDATRLPGNVLAYDHHNLTDSFHDVMHAIRDALNVVLTPRATSIALKQNEGGIRVATLHDNDLLRKAEFVLAISASTPQEQLRRQFVQQTKVTSMERIRDLVSVQLPGVPLIALSAAPRQLPYHSGYTYFRLDQKSPAWKEIQQGNSIAFHVSGDFPDLDMQLWAIRGGKE</sequence>
<dbReference type="OrthoDB" id="9775333at2"/>
<keyword evidence="2" id="KW-1185">Reference proteome</keyword>
<evidence type="ECO:0000313" key="2">
    <source>
        <dbReference type="Proteomes" id="UP000221101"/>
    </source>
</evidence>
<organism evidence="1 2">
    <name type="scientific">Xenorhabdus kozodoii</name>
    <dbReference type="NCBI Taxonomy" id="351676"/>
    <lineage>
        <taxon>Bacteria</taxon>
        <taxon>Pseudomonadati</taxon>
        <taxon>Pseudomonadota</taxon>
        <taxon>Gammaproteobacteria</taxon>
        <taxon>Enterobacterales</taxon>
        <taxon>Morganellaceae</taxon>
        <taxon>Xenorhabdus</taxon>
    </lineage>
</organism>
<dbReference type="PANTHER" id="PTHR35566">
    <property type="entry name" value="BLR3599 PROTEIN"/>
    <property type="match status" value="1"/>
</dbReference>
<reference evidence="1 2" key="1">
    <citation type="journal article" date="2017" name="Nat. Microbiol.">
        <title>Natural product diversity associated with the nematode symbionts Photorhabdus and Xenorhabdus.</title>
        <authorList>
            <person name="Tobias N.J."/>
            <person name="Wolff H."/>
            <person name="Djahanschiri B."/>
            <person name="Grundmann F."/>
            <person name="Kronenwerth M."/>
            <person name="Shi Y.M."/>
            <person name="Simonyi S."/>
            <person name="Grun P."/>
            <person name="Shapiro-Ilan D."/>
            <person name="Pidot S.J."/>
            <person name="Stinear T.P."/>
            <person name="Ebersberger I."/>
            <person name="Bode H.B."/>
        </authorList>
    </citation>
    <scope>NUCLEOTIDE SEQUENCE [LARGE SCALE GENOMIC DNA]</scope>
    <source>
        <strain evidence="1 2">DSM 17907</strain>
    </source>
</reference>
<gene>
    <name evidence="1" type="ORF">Xkoz_02189</name>
</gene>
<dbReference type="AlphaFoldDB" id="A0A2D0LBM4"/>
<dbReference type="Proteomes" id="UP000221101">
    <property type="component" value="Unassembled WGS sequence"/>
</dbReference>
<dbReference type="RefSeq" id="WP_099142184.1">
    <property type="nucleotide sequence ID" value="NZ_CAWNOR010000046.1"/>
</dbReference>